<dbReference type="AlphaFoldDB" id="A0A9P0KUQ7"/>
<reference evidence="1" key="1">
    <citation type="submission" date="2022-03" db="EMBL/GenBank/DDBJ databases">
        <authorList>
            <person name="Sayadi A."/>
        </authorList>
    </citation>
    <scope>NUCLEOTIDE SEQUENCE</scope>
</reference>
<sequence length="145" mass="16529">MDKRWPLNLSSAYNTKSPAERLELGEREAKMYSHQASSSNKAFGRIRRTRTTLSVNPPKPILQRVLRFEKKGKGNKWIAIVLEENLLSTKGIFFAPSISRRVQLCNNNDGKQLEHLTIHQIHTEKCILKLGLRFEASGHVLASHV</sequence>
<gene>
    <name evidence="1" type="ORF">ACAOBT_LOCUS14178</name>
</gene>
<proteinExistence type="predicted"/>
<evidence type="ECO:0000313" key="1">
    <source>
        <dbReference type="EMBL" id="CAH1980797.1"/>
    </source>
</evidence>
<evidence type="ECO:0000313" key="2">
    <source>
        <dbReference type="Proteomes" id="UP001152888"/>
    </source>
</evidence>
<name>A0A9P0KUQ7_ACAOB</name>
<accession>A0A9P0KUQ7</accession>
<keyword evidence="2" id="KW-1185">Reference proteome</keyword>
<protein>
    <submittedName>
        <fullName evidence="1">Uncharacterized protein</fullName>
    </submittedName>
</protein>
<comment type="caution">
    <text evidence="1">The sequence shown here is derived from an EMBL/GenBank/DDBJ whole genome shotgun (WGS) entry which is preliminary data.</text>
</comment>
<dbReference type="EMBL" id="CAKOFQ010006900">
    <property type="protein sequence ID" value="CAH1980797.1"/>
    <property type="molecule type" value="Genomic_DNA"/>
</dbReference>
<organism evidence="1 2">
    <name type="scientific">Acanthoscelides obtectus</name>
    <name type="common">Bean weevil</name>
    <name type="synonym">Bruchus obtectus</name>
    <dbReference type="NCBI Taxonomy" id="200917"/>
    <lineage>
        <taxon>Eukaryota</taxon>
        <taxon>Metazoa</taxon>
        <taxon>Ecdysozoa</taxon>
        <taxon>Arthropoda</taxon>
        <taxon>Hexapoda</taxon>
        <taxon>Insecta</taxon>
        <taxon>Pterygota</taxon>
        <taxon>Neoptera</taxon>
        <taxon>Endopterygota</taxon>
        <taxon>Coleoptera</taxon>
        <taxon>Polyphaga</taxon>
        <taxon>Cucujiformia</taxon>
        <taxon>Chrysomeloidea</taxon>
        <taxon>Chrysomelidae</taxon>
        <taxon>Bruchinae</taxon>
        <taxon>Bruchini</taxon>
        <taxon>Acanthoscelides</taxon>
    </lineage>
</organism>
<dbReference type="Proteomes" id="UP001152888">
    <property type="component" value="Unassembled WGS sequence"/>
</dbReference>